<proteinExistence type="predicted"/>
<protein>
    <submittedName>
        <fullName evidence="2">Uncharacterized protein</fullName>
    </submittedName>
</protein>
<dbReference type="AlphaFoldDB" id="A0A364RH46"/>
<feature type="signal peptide" evidence="1">
    <location>
        <begin position="1"/>
        <end position="16"/>
    </location>
</feature>
<reference evidence="2 3" key="1">
    <citation type="submission" date="2018-06" db="EMBL/GenBank/DDBJ databases">
        <authorList>
            <person name="Liu Z.-W."/>
        </authorList>
    </citation>
    <scope>NUCLEOTIDE SEQUENCE [LARGE SCALE GENOMIC DNA]</scope>
    <source>
        <strain evidence="2 3">2b14</strain>
    </source>
</reference>
<organism evidence="2 3">
    <name type="scientific">Pontibacter arcticus</name>
    <dbReference type="NCBI Taxonomy" id="2080288"/>
    <lineage>
        <taxon>Bacteria</taxon>
        <taxon>Pseudomonadati</taxon>
        <taxon>Bacteroidota</taxon>
        <taxon>Cytophagia</taxon>
        <taxon>Cytophagales</taxon>
        <taxon>Hymenobacteraceae</taxon>
        <taxon>Pontibacter</taxon>
    </lineage>
</organism>
<comment type="caution">
    <text evidence="2">The sequence shown here is derived from an EMBL/GenBank/DDBJ whole genome shotgun (WGS) entry which is preliminary data.</text>
</comment>
<dbReference type="Pfam" id="PF20420">
    <property type="entry name" value="DUF6702"/>
    <property type="match status" value="1"/>
</dbReference>
<keyword evidence="1" id="KW-0732">Signal</keyword>
<sequence>MLALLFSCLLGFPAVAHDYHASITDVKYNGRTQSLEVAVRVFTDDLENALSQRTKSKVVYQANSEKTNLYLANYLQANLAFELTKGKPLKYKFVGSEEEADAVWIYLEVPVQQAQLAQLYVKNAIFTEIFGDQMNIVNVNYKSKTESVMLQRGEETRKISF</sequence>
<reference evidence="2 3" key="2">
    <citation type="submission" date="2018-07" db="EMBL/GenBank/DDBJ databases">
        <title>Pontibacter sp. 2b14 genomic sequence and assembly.</title>
        <authorList>
            <person name="Du Z.-J."/>
        </authorList>
    </citation>
    <scope>NUCLEOTIDE SEQUENCE [LARGE SCALE GENOMIC DNA]</scope>
    <source>
        <strain evidence="2 3">2b14</strain>
    </source>
</reference>
<dbReference type="OrthoDB" id="5735516at2"/>
<gene>
    <name evidence="2" type="ORF">DP923_00875</name>
</gene>
<name>A0A364RH46_9BACT</name>
<dbReference type="EMBL" id="QMDV01000001">
    <property type="protein sequence ID" value="RAU83660.1"/>
    <property type="molecule type" value="Genomic_DNA"/>
</dbReference>
<evidence type="ECO:0000256" key="1">
    <source>
        <dbReference type="SAM" id="SignalP"/>
    </source>
</evidence>
<accession>A0A364RH46</accession>
<feature type="chain" id="PRO_5016966320" evidence="1">
    <location>
        <begin position="17"/>
        <end position="161"/>
    </location>
</feature>
<dbReference type="InterPro" id="IPR046525">
    <property type="entry name" value="DUF6702"/>
</dbReference>
<evidence type="ECO:0000313" key="2">
    <source>
        <dbReference type="EMBL" id="RAU83660.1"/>
    </source>
</evidence>
<dbReference type="Proteomes" id="UP000251692">
    <property type="component" value="Unassembled WGS sequence"/>
</dbReference>
<keyword evidence="3" id="KW-1185">Reference proteome</keyword>
<evidence type="ECO:0000313" key="3">
    <source>
        <dbReference type="Proteomes" id="UP000251692"/>
    </source>
</evidence>